<feature type="domain" description="SusD-like N-terminal" evidence="7">
    <location>
        <begin position="21"/>
        <end position="218"/>
    </location>
</feature>
<evidence type="ECO:0000256" key="5">
    <source>
        <dbReference type="ARBA" id="ARBA00023237"/>
    </source>
</evidence>
<reference evidence="12 13" key="1">
    <citation type="submission" date="2018-08" db="EMBL/GenBank/DDBJ databases">
        <title>A genome reference for cultivated species of the human gut microbiota.</title>
        <authorList>
            <person name="Zou Y."/>
            <person name="Xue W."/>
            <person name="Luo G."/>
        </authorList>
    </citation>
    <scope>NUCLEOTIDE SEQUENCE [LARGE SCALE GENOMIC DNA]</scope>
    <source>
        <strain evidence="9 12">AF14-49</strain>
        <strain evidence="11 13">AF34-33</strain>
        <strain evidence="10 14">OF02-7</strain>
    </source>
</reference>
<dbReference type="InterPro" id="IPR012944">
    <property type="entry name" value="SusD_RagB_dom"/>
</dbReference>
<dbReference type="Pfam" id="PF14322">
    <property type="entry name" value="SusD-like_3"/>
    <property type="match status" value="1"/>
</dbReference>
<dbReference type="Proteomes" id="UP000286038">
    <property type="component" value="Unassembled WGS sequence"/>
</dbReference>
<evidence type="ECO:0000313" key="10">
    <source>
        <dbReference type="EMBL" id="RGY11214.1"/>
    </source>
</evidence>
<dbReference type="Proteomes" id="UP000286063">
    <property type="component" value="Unassembled WGS sequence"/>
</dbReference>
<reference evidence="8 15" key="2">
    <citation type="submission" date="2021-02" db="EMBL/GenBank/DDBJ databases">
        <title>FDA dAtabase for Regulatory Grade micrObial Sequences (FDA-ARGOS): Supporting development and validation of Infectious Disease Dx tests.</title>
        <authorList>
            <person name="Carlson P."/>
            <person name="Fischbach M."/>
            <person name="Hastie J."/>
            <person name="Bilen M."/>
            <person name="Cheng A."/>
            <person name="Tallon L."/>
            <person name="Sadzewicz L."/>
            <person name="Zhao X."/>
            <person name="Boylan J."/>
            <person name="Ott S."/>
            <person name="Bowen H."/>
            <person name="Vavikolanu K."/>
            <person name="Mehta A."/>
            <person name="Aluvathingal J."/>
            <person name="Nadendla S."/>
            <person name="Yan Y."/>
            <person name="Sichtig H."/>
        </authorList>
    </citation>
    <scope>NUCLEOTIDE SEQUENCE [LARGE SCALE GENOMIC DNA]</scope>
    <source>
        <strain evidence="8 15">FDAARGOS_1229</strain>
    </source>
</reference>
<comment type="similarity">
    <text evidence="2">Belongs to the SusD family.</text>
</comment>
<dbReference type="EMBL" id="QRPV01000047">
    <property type="protein sequence ID" value="RHM38278.1"/>
    <property type="molecule type" value="Genomic_DNA"/>
</dbReference>
<sequence>MRKSSLYIMILFLFCNLSCTEYLDVKNKGEVIPETAEEFSALLHRHLYNIDGASEYAFFGAPSTVAAYEAYTDNWDADLTTKLDLPIYVGIDISSLSFRFKSLYEVIRDCNIVIEELKERDTDFGKKLLATAYTIRGVCYYTLMRNYCEPYDKNNADKMLGVPIVKVFDMEGTPERSNLKETADFVVENLKQAISLNQTDQHYRFYVDVSKAYLARTYFWVQEWELAASTAKEVLDKYPLISGEAYKEMIQTEVKQLGNVLIRSGISKSEGYVYTDMQKTKGRPLPLEFVNLFTERERDIRYTFSFDAEFVNTKMLKTSLRSAEMCLIMAESYAHSGDTENALKYLNHLRENRISGYTPYTESDLPVVDPTALIQVDAEGKALTPLMSSILNERRKELYLEGDRWYELKRNGRPERWCGYNGVKYVTAKFLYTFPIPKEDIALNAGLIQNPGYETY</sequence>
<dbReference type="Pfam" id="PF07980">
    <property type="entry name" value="SusD_RagB"/>
    <property type="match status" value="1"/>
</dbReference>
<dbReference type="OrthoDB" id="729505at2"/>
<evidence type="ECO:0000256" key="4">
    <source>
        <dbReference type="ARBA" id="ARBA00023136"/>
    </source>
</evidence>
<dbReference type="AlphaFoldDB" id="A0A412WXA3"/>
<name>A0A412WXA3_9BACT</name>
<dbReference type="EMBL" id="QSCR01000058">
    <property type="protein sequence ID" value="RGY11214.1"/>
    <property type="molecule type" value="Genomic_DNA"/>
</dbReference>
<protein>
    <submittedName>
        <fullName evidence="9">RagB/SusD family nutrient uptake outer membrane protein</fullName>
    </submittedName>
</protein>
<dbReference type="GeneID" id="93098176"/>
<organism evidence="9 12">
    <name type="scientific">Butyricimonas virosa</name>
    <dbReference type="NCBI Taxonomy" id="544645"/>
    <lineage>
        <taxon>Bacteria</taxon>
        <taxon>Pseudomonadati</taxon>
        <taxon>Bacteroidota</taxon>
        <taxon>Bacteroidia</taxon>
        <taxon>Bacteroidales</taxon>
        <taxon>Odoribacteraceae</taxon>
        <taxon>Butyricimonas</taxon>
    </lineage>
</organism>
<dbReference type="EMBL" id="QRZA01000022">
    <property type="protein sequence ID" value="RGV32259.1"/>
    <property type="molecule type" value="Genomic_DNA"/>
</dbReference>
<evidence type="ECO:0000256" key="3">
    <source>
        <dbReference type="ARBA" id="ARBA00022729"/>
    </source>
</evidence>
<dbReference type="Proteomes" id="UP000654720">
    <property type="component" value="Chromosome"/>
</dbReference>
<dbReference type="SUPFAM" id="SSF48452">
    <property type="entry name" value="TPR-like"/>
    <property type="match status" value="1"/>
</dbReference>
<dbReference type="RefSeq" id="WP_027202927.1">
    <property type="nucleotide sequence ID" value="NZ_CABJDM010000047.1"/>
</dbReference>
<keyword evidence="15" id="KW-1185">Reference proteome</keyword>
<accession>A0A412WXA3</accession>
<evidence type="ECO:0000313" key="13">
    <source>
        <dbReference type="Proteomes" id="UP000286038"/>
    </source>
</evidence>
<evidence type="ECO:0000313" key="8">
    <source>
        <dbReference type="EMBL" id="QRO49161.1"/>
    </source>
</evidence>
<dbReference type="Proteomes" id="UP000283589">
    <property type="component" value="Unassembled WGS sequence"/>
</dbReference>
<evidence type="ECO:0000259" key="6">
    <source>
        <dbReference type="Pfam" id="PF07980"/>
    </source>
</evidence>
<keyword evidence="5" id="KW-0998">Cell outer membrane</keyword>
<dbReference type="EMBL" id="CP069450">
    <property type="protein sequence ID" value="QRO49161.1"/>
    <property type="molecule type" value="Genomic_DNA"/>
</dbReference>
<evidence type="ECO:0000313" key="15">
    <source>
        <dbReference type="Proteomes" id="UP000654720"/>
    </source>
</evidence>
<keyword evidence="4" id="KW-0472">Membrane</keyword>
<evidence type="ECO:0000256" key="1">
    <source>
        <dbReference type="ARBA" id="ARBA00004442"/>
    </source>
</evidence>
<evidence type="ECO:0000259" key="7">
    <source>
        <dbReference type="Pfam" id="PF14322"/>
    </source>
</evidence>
<evidence type="ECO:0000256" key="2">
    <source>
        <dbReference type="ARBA" id="ARBA00006275"/>
    </source>
</evidence>
<dbReference type="InterPro" id="IPR033985">
    <property type="entry name" value="SusD-like_N"/>
</dbReference>
<keyword evidence="3" id="KW-0732">Signal</keyword>
<dbReference type="STRING" id="1121130.GCA_000519105_01258"/>
<comment type="subcellular location">
    <subcellularLocation>
        <location evidence="1">Cell outer membrane</location>
    </subcellularLocation>
</comment>
<dbReference type="GO" id="GO:0009279">
    <property type="term" value="C:cell outer membrane"/>
    <property type="evidence" value="ECO:0007669"/>
    <property type="project" value="UniProtKB-SubCell"/>
</dbReference>
<gene>
    <name evidence="9" type="ORF">DWW18_14390</name>
    <name evidence="11" type="ORF">DWZ68_18020</name>
    <name evidence="10" type="ORF">DXA50_19655</name>
    <name evidence="8" type="ORF">I6J59_14720</name>
</gene>
<dbReference type="Gene3D" id="1.25.40.390">
    <property type="match status" value="2"/>
</dbReference>
<proteinExistence type="inferred from homology"/>
<evidence type="ECO:0000313" key="9">
    <source>
        <dbReference type="EMBL" id="RGV32259.1"/>
    </source>
</evidence>
<evidence type="ECO:0000313" key="11">
    <source>
        <dbReference type="EMBL" id="RHM38278.1"/>
    </source>
</evidence>
<dbReference type="InterPro" id="IPR011990">
    <property type="entry name" value="TPR-like_helical_dom_sf"/>
</dbReference>
<feature type="domain" description="RagB/SusD" evidence="6">
    <location>
        <begin position="319"/>
        <end position="453"/>
    </location>
</feature>
<evidence type="ECO:0000313" key="12">
    <source>
        <dbReference type="Proteomes" id="UP000283589"/>
    </source>
</evidence>
<evidence type="ECO:0000313" key="14">
    <source>
        <dbReference type="Proteomes" id="UP000286063"/>
    </source>
</evidence>